<dbReference type="EMBL" id="FP929105">
    <property type="protein sequence ID" value="CBX93073.1"/>
    <property type="molecule type" value="Genomic_DNA"/>
</dbReference>
<dbReference type="VEuPathDB" id="FungiDB:LEMA_uP039740.1"/>
<feature type="compositionally biased region" description="Low complexity" evidence="1">
    <location>
        <begin position="8"/>
        <end position="24"/>
    </location>
</feature>
<evidence type="ECO:0000256" key="1">
    <source>
        <dbReference type="SAM" id="MobiDB-lite"/>
    </source>
</evidence>
<protein>
    <submittedName>
        <fullName evidence="2">Predicted protein</fullName>
    </submittedName>
</protein>
<accession>E4ZNL4</accession>
<organism evidence="3">
    <name type="scientific">Leptosphaeria maculans (strain JN3 / isolate v23.1.3 / race Av1-4-5-6-7-8)</name>
    <name type="common">Blackleg fungus</name>
    <name type="synonym">Phoma lingam</name>
    <dbReference type="NCBI Taxonomy" id="985895"/>
    <lineage>
        <taxon>Eukaryota</taxon>
        <taxon>Fungi</taxon>
        <taxon>Dikarya</taxon>
        <taxon>Ascomycota</taxon>
        <taxon>Pezizomycotina</taxon>
        <taxon>Dothideomycetes</taxon>
        <taxon>Pleosporomycetidae</taxon>
        <taxon>Pleosporales</taxon>
        <taxon>Pleosporineae</taxon>
        <taxon>Leptosphaeriaceae</taxon>
        <taxon>Plenodomus</taxon>
        <taxon>Plenodomus lingam/Leptosphaeria maculans species complex</taxon>
    </lineage>
</organism>
<name>E4ZNL4_LEPMJ</name>
<dbReference type="AlphaFoldDB" id="E4ZNL4"/>
<feature type="region of interest" description="Disordered" evidence="1">
    <location>
        <begin position="56"/>
        <end position="86"/>
    </location>
</feature>
<evidence type="ECO:0000313" key="3">
    <source>
        <dbReference type="Proteomes" id="UP000002668"/>
    </source>
</evidence>
<keyword evidence="3" id="KW-1185">Reference proteome</keyword>
<proteinExistence type="predicted"/>
<dbReference type="Proteomes" id="UP000002668">
    <property type="component" value="Genome"/>
</dbReference>
<sequence length="86" mass="9652">MPLLTSLPTGASPASNSATSPPQARSILTEDRPAYLFRQPNRCRSFRRKKSALGIIGQPRNTSPQKRPYSFRQMNHSTYKETTSLT</sequence>
<reference evidence="3" key="1">
    <citation type="journal article" date="2011" name="Nat. Commun.">
        <title>Effector diversification within compartments of the Leptosphaeria maculans genome affected by Repeat-Induced Point mutations.</title>
        <authorList>
            <person name="Rouxel T."/>
            <person name="Grandaubert J."/>
            <person name="Hane J.K."/>
            <person name="Hoede C."/>
            <person name="van de Wouw A.P."/>
            <person name="Couloux A."/>
            <person name="Dominguez V."/>
            <person name="Anthouard V."/>
            <person name="Bally P."/>
            <person name="Bourras S."/>
            <person name="Cozijnsen A.J."/>
            <person name="Ciuffetti L.M."/>
            <person name="Degrave A."/>
            <person name="Dilmaghani A."/>
            <person name="Duret L."/>
            <person name="Fudal I."/>
            <person name="Goodwin S.B."/>
            <person name="Gout L."/>
            <person name="Glaser N."/>
            <person name="Linglin J."/>
            <person name="Kema G.H.J."/>
            <person name="Lapalu N."/>
            <person name="Lawrence C.B."/>
            <person name="May K."/>
            <person name="Meyer M."/>
            <person name="Ollivier B."/>
            <person name="Poulain J."/>
            <person name="Schoch C.L."/>
            <person name="Simon A."/>
            <person name="Spatafora J.W."/>
            <person name="Stachowiak A."/>
            <person name="Turgeon B.G."/>
            <person name="Tyler B.M."/>
            <person name="Vincent D."/>
            <person name="Weissenbach J."/>
            <person name="Amselem J."/>
            <person name="Quesneville H."/>
            <person name="Oliver R.P."/>
            <person name="Wincker P."/>
            <person name="Balesdent M.-H."/>
            <person name="Howlett B.J."/>
        </authorList>
    </citation>
    <scope>NUCLEOTIDE SEQUENCE [LARGE SCALE GENOMIC DNA]</scope>
    <source>
        <strain evidence="3">JN3 / isolate v23.1.3 / race Av1-4-5-6-7-8</strain>
    </source>
</reference>
<dbReference type="HOGENOM" id="CLU_2498261_0_0_1"/>
<dbReference type="InParanoid" id="E4ZNL4"/>
<gene>
    <name evidence="2" type="ORF">LEMA_uP039740.1</name>
</gene>
<feature type="region of interest" description="Disordered" evidence="1">
    <location>
        <begin position="1"/>
        <end position="29"/>
    </location>
</feature>
<feature type="compositionally biased region" description="Polar residues" evidence="1">
    <location>
        <begin position="72"/>
        <end position="86"/>
    </location>
</feature>
<evidence type="ECO:0000313" key="2">
    <source>
        <dbReference type="EMBL" id="CBX93073.1"/>
    </source>
</evidence>